<dbReference type="Proteomes" id="UP000288002">
    <property type="component" value="Unassembled WGS sequence"/>
</dbReference>
<dbReference type="RefSeq" id="WP_127650567.1">
    <property type="nucleotide sequence ID" value="NZ_MKWS01000010.1"/>
</dbReference>
<feature type="transmembrane region" description="Helical" evidence="1">
    <location>
        <begin position="30"/>
        <end position="47"/>
    </location>
</feature>
<sequence length="187" mass="20096">MAYFAALTPILILAMSIGLGFSKENWFIEFGLAIVVISAGTSIYLAYRGAKSAAAAKKVAFEEFLPKLDERKSSSFSMTGDIMGEDVNNPIGHLKIQIKDIKNEVINNAKNFNDALRFNAARIDICLAQIRYHEQVTLPKILGQGSGAIVLAGILTIIGSVYLAVPVGVYQAFSNVAGALQAMLPTL</sequence>
<proteinExistence type="predicted"/>
<reference evidence="2 3" key="1">
    <citation type="submission" date="2016-10" db="EMBL/GenBank/DDBJ databases">
        <title>Search of new enzymes for the oxidation of sulfur compounds.</title>
        <authorList>
            <person name="Novo A."/>
            <person name="Moreira I.S."/>
            <person name="Castro P.M."/>
        </authorList>
    </citation>
    <scope>NUCLEOTIDE SEQUENCE [LARGE SCALE GENOMIC DNA]</scope>
    <source>
        <strain evidence="2 3">A9</strain>
    </source>
</reference>
<organism evidence="2 3">
    <name type="scientific">Pseudomonas koreensis</name>
    <dbReference type="NCBI Taxonomy" id="198620"/>
    <lineage>
        <taxon>Bacteria</taxon>
        <taxon>Pseudomonadati</taxon>
        <taxon>Pseudomonadota</taxon>
        <taxon>Gammaproteobacteria</taxon>
        <taxon>Pseudomonadales</taxon>
        <taxon>Pseudomonadaceae</taxon>
        <taxon>Pseudomonas</taxon>
    </lineage>
</organism>
<name>A0AA94ENJ5_9PSED</name>
<protein>
    <submittedName>
        <fullName evidence="2">Uncharacterized protein</fullName>
    </submittedName>
</protein>
<feature type="transmembrane region" description="Helical" evidence="1">
    <location>
        <begin position="141"/>
        <end position="165"/>
    </location>
</feature>
<gene>
    <name evidence="2" type="ORF">A9HBioS_3413</name>
</gene>
<comment type="caution">
    <text evidence="2">The sequence shown here is derived from an EMBL/GenBank/DDBJ whole genome shotgun (WGS) entry which is preliminary data.</text>
</comment>
<keyword evidence="1" id="KW-0812">Transmembrane</keyword>
<dbReference type="EMBL" id="MKWS01000010">
    <property type="protein sequence ID" value="RVD76873.1"/>
    <property type="molecule type" value="Genomic_DNA"/>
</dbReference>
<accession>A0AA94ENJ5</accession>
<evidence type="ECO:0000313" key="3">
    <source>
        <dbReference type="Proteomes" id="UP000288002"/>
    </source>
</evidence>
<keyword evidence="1" id="KW-0472">Membrane</keyword>
<dbReference type="AlphaFoldDB" id="A0AA94ENJ5"/>
<evidence type="ECO:0000256" key="1">
    <source>
        <dbReference type="SAM" id="Phobius"/>
    </source>
</evidence>
<keyword evidence="1" id="KW-1133">Transmembrane helix</keyword>
<evidence type="ECO:0000313" key="2">
    <source>
        <dbReference type="EMBL" id="RVD76873.1"/>
    </source>
</evidence>